<feature type="domain" description="Cytochrome c7-like" evidence="9">
    <location>
        <begin position="502"/>
        <end position="561"/>
    </location>
</feature>
<dbReference type="GO" id="GO:0046872">
    <property type="term" value="F:metal ion binding"/>
    <property type="evidence" value="ECO:0007669"/>
    <property type="project" value="UniProtKB-KW"/>
</dbReference>
<protein>
    <submittedName>
        <fullName evidence="11">Cytochrome c family protein</fullName>
    </submittedName>
</protein>
<dbReference type="EMBL" id="JMIW01000003">
    <property type="protein sequence ID" value="KEO90119.1"/>
    <property type="molecule type" value="Genomic_DNA"/>
</dbReference>
<keyword evidence="3" id="KW-0813">Transport</keyword>
<keyword evidence="8" id="KW-0812">Transmembrane</keyword>
<name>A0A074M9Q3_ERYLO</name>
<comment type="caution">
    <text evidence="11">The sequence shown here is derived from an EMBL/GenBank/DDBJ whole genome shotgun (WGS) entry which is preliminary data.</text>
</comment>
<evidence type="ECO:0000313" key="11">
    <source>
        <dbReference type="EMBL" id="KEO90119.1"/>
    </source>
</evidence>
<keyword evidence="12" id="KW-1185">Reference proteome</keyword>
<sequence length="596" mass="64379">MAFLIRTIAVAKSGREIVRDRRVEKDELIIGRDPASDIHLPDLTVELQHLKLTDAGKGMVAARALGELPFNLDGTSVTEARIDPDAGAEIAVGPALLAVSRDADGSVQIIIKPAPKDKSAGEPEAGFLMASAMPSKRAMAWTFFGLIFVLLLSVPVITHQFREKVENDPENLETGSVLFDASWSTGDLSMAHHDLEDNCEACHQTAFVSVQDETCITCHEELDDHAKMDRQLTGMAPFSTGDQIQWDIGQALGKEGPLGCVSCHTEHEGPVKLEASTEKFCADCHNDMDARLTDVAFSNAGDFGEKHPQFRPKFYTAHFDKKAKRVSLDDKPVEKSGLVFPHDIHVSETGGAAKMALSLSQYGAPLECSDCHEEDKNAPGGFKPVVMEDSCEACHSLVSGTAGGAFTKLRHGDVTDLMEDLAKVNLASRRTVVTGRGRPGQYASSGRYYANFGRPMTAYIAINRALQKGGTCGDCHLRTTTDGRLDLIPVNIPDKYIHGGFFPHEAHGDDVAECKDCHATETSGEATDLLIPDLESCRDCHLGETAVKTEEIVPSGCAMCHGYHTPAMPWKPADHPDLPGNGGNDNVAAILSSLRR</sequence>
<feature type="transmembrane region" description="Helical" evidence="8">
    <location>
        <begin position="138"/>
        <end position="157"/>
    </location>
</feature>
<keyword evidence="7" id="KW-0408">Iron</keyword>
<accession>A0A074M9Q3</accession>
<dbReference type="PANTHER" id="PTHR39425">
    <property type="entry name" value="LIPOPROTEIN CYTOCHROME C"/>
    <property type="match status" value="1"/>
</dbReference>
<keyword evidence="8" id="KW-1133">Transmembrane helix</keyword>
<dbReference type="GO" id="GO:0030313">
    <property type="term" value="C:cell envelope"/>
    <property type="evidence" value="ECO:0007669"/>
    <property type="project" value="UniProtKB-SubCell"/>
</dbReference>
<dbReference type="Gene3D" id="2.60.200.20">
    <property type="match status" value="1"/>
</dbReference>
<evidence type="ECO:0000259" key="9">
    <source>
        <dbReference type="Pfam" id="PF14522"/>
    </source>
</evidence>
<dbReference type="RefSeq" id="WP_034959593.1">
    <property type="nucleotide sequence ID" value="NZ_JMIW01000003.1"/>
</dbReference>
<dbReference type="PANTHER" id="PTHR39425:SF1">
    <property type="entry name" value="CYTOCHROME C7-LIKE DOMAIN-CONTAINING PROTEIN"/>
    <property type="match status" value="1"/>
</dbReference>
<dbReference type="eggNOG" id="COG1716">
    <property type="taxonomic scope" value="Bacteria"/>
</dbReference>
<dbReference type="STRING" id="1044.EH31_08485"/>
<evidence type="ECO:0000256" key="7">
    <source>
        <dbReference type="ARBA" id="ARBA00023004"/>
    </source>
</evidence>
<dbReference type="Gene3D" id="3.90.10.10">
    <property type="entry name" value="Cytochrome C3"/>
    <property type="match status" value="3"/>
</dbReference>
<evidence type="ECO:0000256" key="4">
    <source>
        <dbReference type="ARBA" id="ARBA00022617"/>
    </source>
</evidence>
<dbReference type="InterPro" id="IPR036280">
    <property type="entry name" value="Multihaem_cyt_sf"/>
</dbReference>
<proteinExistence type="predicted"/>
<dbReference type="SUPFAM" id="SSF49879">
    <property type="entry name" value="SMAD/FHA domain"/>
    <property type="match status" value="1"/>
</dbReference>
<evidence type="ECO:0000256" key="2">
    <source>
        <dbReference type="ARBA" id="ARBA00004196"/>
    </source>
</evidence>
<evidence type="ECO:0000256" key="5">
    <source>
        <dbReference type="ARBA" id="ARBA00022723"/>
    </source>
</evidence>
<dbReference type="InterPro" id="IPR012286">
    <property type="entry name" value="Tetrahaem_cytochrome"/>
</dbReference>
<evidence type="ECO:0000256" key="3">
    <source>
        <dbReference type="ARBA" id="ARBA00022448"/>
    </source>
</evidence>
<keyword evidence="4" id="KW-0349">Heme</keyword>
<dbReference type="Pfam" id="PF14522">
    <property type="entry name" value="Cytochrome_C7"/>
    <property type="match status" value="1"/>
</dbReference>
<keyword evidence="6" id="KW-0249">Electron transport</keyword>
<evidence type="ECO:0000256" key="8">
    <source>
        <dbReference type="SAM" id="Phobius"/>
    </source>
</evidence>
<dbReference type="Proteomes" id="UP000027647">
    <property type="component" value="Unassembled WGS sequence"/>
</dbReference>
<dbReference type="InterPro" id="IPR008984">
    <property type="entry name" value="SMAD_FHA_dom_sf"/>
</dbReference>
<dbReference type="Pfam" id="PF14537">
    <property type="entry name" value="Cytochrom_c3_2"/>
    <property type="match status" value="1"/>
</dbReference>
<evidence type="ECO:0000256" key="6">
    <source>
        <dbReference type="ARBA" id="ARBA00022982"/>
    </source>
</evidence>
<organism evidence="11 12">
    <name type="scientific">Erythrobacter longus</name>
    <dbReference type="NCBI Taxonomy" id="1044"/>
    <lineage>
        <taxon>Bacteria</taxon>
        <taxon>Pseudomonadati</taxon>
        <taxon>Pseudomonadota</taxon>
        <taxon>Alphaproteobacteria</taxon>
        <taxon>Sphingomonadales</taxon>
        <taxon>Erythrobacteraceae</taxon>
        <taxon>Erythrobacter/Porphyrobacter group</taxon>
        <taxon>Erythrobacter</taxon>
    </lineage>
</organism>
<evidence type="ECO:0000313" key="12">
    <source>
        <dbReference type="Proteomes" id="UP000027647"/>
    </source>
</evidence>
<dbReference type="CDD" id="cd08168">
    <property type="entry name" value="Cytochrom_C3"/>
    <property type="match status" value="1"/>
</dbReference>
<dbReference type="AlphaFoldDB" id="A0A074M9Q3"/>
<evidence type="ECO:0000259" key="10">
    <source>
        <dbReference type="Pfam" id="PF14537"/>
    </source>
</evidence>
<dbReference type="SUPFAM" id="SSF48695">
    <property type="entry name" value="Multiheme cytochromes"/>
    <property type="match status" value="2"/>
</dbReference>
<comment type="subcellular location">
    <subcellularLocation>
        <location evidence="2">Cell envelope</location>
    </subcellularLocation>
</comment>
<comment type="cofactor">
    <cofactor evidence="1">
        <name>heme c</name>
        <dbReference type="ChEBI" id="CHEBI:61717"/>
    </cofactor>
</comment>
<keyword evidence="5" id="KW-0479">Metal-binding</keyword>
<dbReference type="OrthoDB" id="7387371at2"/>
<dbReference type="InterPro" id="IPR029467">
    <property type="entry name" value="Cyt_c7-like"/>
</dbReference>
<feature type="domain" description="Tetrahaem cytochrome" evidence="10">
    <location>
        <begin position="192"/>
        <end position="286"/>
    </location>
</feature>
<evidence type="ECO:0000256" key="1">
    <source>
        <dbReference type="ARBA" id="ARBA00001926"/>
    </source>
</evidence>
<keyword evidence="8" id="KW-0472">Membrane</keyword>
<gene>
    <name evidence="11" type="ORF">EH31_08485</name>
</gene>
<reference evidence="11 12" key="1">
    <citation type="submission" date="2014-04" db="EMBL/GenBank/DDBJ databases">
        <title>A comprehensive comparison of genomes of Erythrobacter spp. strains.</title>
        <authorList>
            <person name="Zheng Q."/>
        </authorList>
    </citation>
    <scope>NUCLEOTIDE SEQUENCE [LARGE SCALE GENOMIC DNA]</scope>
    <source>
        <strain evidence="11 12">DSM 6997</strain>
    </source>
</reference>